<reference evidence="1 2" key="1">
    <citation type="submission" date="2016-01" db="EMBL/GenBank/DDBJ databases">
        <authorList>
            <person name="Oliw E.H."/>
        </authorList>
    </citation>
    <scope>NUCLEOTIDE SEQUENCE [LARGE SCALE GENOMIC DNA]</scope>
    <source>
        <strain evidence="1 2">Kerr 14</strain>
    </source>
</reference>
<name>A0A1S7QWV1_AGRTU</name>
<dbReference type="EMBL" id="FBWC01000018">
    <property type="protein sequence ID" value="CUX43181.1"/>
    <property type="molecule type" value="Genomic_DNA"/>
</dbReference>
<gene>
    <name evidence="1" type="ORF">AGR4C_Cc90051</name>
</gene>
<dbReference type="Proteomes" id="UP000191897">
    <property type="component" value="Unassembled WGS sequence"/>
</dbReference>
<dbReference type="AlphaFoldDB" id="A0A1S7QWV1"/>
<proteinExistence type="predicted"/>
<protein>
    <submittedName>
        <fullName evidence="1">Uncharacterized protein</fullName>
    </submittedName>
</protein>
<evidence type="ECO:0000313" key="2">
    <source>
        <dbReference type="Proteomes" id="UP000191897"/>
    </source>
</evidence>
<accession>A0A1S7QWV1</accession>
<organism evidence="1 2">
    <name type="scientific">Agrobacterium tumefaciens str. Kerr 14</name>
    <dbReference type="NCBI Taxonomy" id="1183424"/>
    <lineage>
        <taxon>Bacteria</taxon>
        <taxon>Pseudomonadati</taxon>
        <taxon>Pseudomonadota</taxon>
        <taxon>Alphaproteobacteria</taxon>
        <taxon>Hyphomicrobiales</taxon>
        <taxon>Rhizobiaceae</taxon>
        <taxon>Rhizobium/Agrobacterium group</taxon>
        <taxon>Agrobacterium</taxon>
        <taxon>Agrobacterium tumefaciens complex</taxon>
    </lineage>
</organism>
<evidence type="ECO:0000313" key="1">
    <source>
        <dbReference type="EMBL" id="CUX43181.1"/>
    </source>
</evidence>
<sequence length="190" mass="20822">MAHDLAAHVFAELDPASERRPVFDLDCRTRQGKVNQSAGDKHAVFQNKLGSRVARRQAVVAAVFRQAEQLTLGDPCQLGGKFFPLALRRVDGDEKTRCGERCHRAFDPADMLEISDDAVPVAGNTRAGELRSFGGHLGRGAIIFFMVGQHEAAGEGHTDGVVKMSFLNRTQDLGGVDRTGRKHEQRNCNE</sequence>